<accession>A0A8H4QMU2</accession>
<sequence>MMLGCQTRFQGIYLFLGFYLLLEGFADAANPYQTAFKASSVSAKPQVEDTWDFNEAPSVNATHNLVFDTASSLMQHWPNTRYRNGHNVVPATMPVGTLLYHGTSRNKIPEVPEWTATDPEHSYLFCRTLKKGSGCWHLTLVTTRPLKLLYFDGSSAAKMRGGPMHSQDIVIWGEVKPEKTGREQERIEQLCNWSKQHQLDGFVRMEMDFEVMLCDFTEGVKTVSFLNLADPRREPPRPPPHVPEAFPVNDTNFTENRFAAGGPAPDGPGFRVIESGSWHNHFPGDTRIKLDYSRLISFYDTKMFPSLVASRFNQSRLNHNLAALSTADAQLFASQLEKVLRTDSEFRQVSVDWQSLFKIIHNRYAERLELLHYTLNATITSDDHATAILEKAHQQITGMIIPYIIHSAVPPKITAAPSDYSWATPIFELCTTTHISHLETEPTVFNALTSSERLLLDSIKGVSKEICRVVVGLWAEGKERTAIHETHESKHLAQKWLKKVEKLMAWLDWTLWLRCRPACSYEEFCYLPTWPFFFPGGKPRGPAPEQPGHRDVAVGKAWNEDLEEEEWIDPKPMCIRRM</sequence>
<evidence type="ECO:0000256" key="1">
    <source>
        <dbReference type="SAM" id="SignalP"/>
    </source>
</evidence>
<gene>
    <name evidence="2" type="ORF">D9613_008063</name>
</gene>
<keyword evidence="1" id="KW-0732">Signal</keyword>
<feature type="signal peptide" evidence="1">
    <location>
        <begin position="1"/>
        <end position="28"/>
    </location>
</feature>
<dbReference type="InterPro" id="IPR038921">
    <property type="entry name" value="YOR389W-like"/>
</dbReference>
<keyword evidence="3" id="KW-1185">Reference proteome</keyword>
<organism evidence="2 3">
    <name type="scientific">Agrocybe pediades</name>
    <dbReference type="NCBI Taxonomy" id="84607"/>
    <lineage>
        <taxon>Eukaryota</taxon>
        <taxon>Fungi</taxon>
        <taxon>Dikarya</taxon>
        <taxon>Basidiomycota</taxon>
        <taxon>Agaricomycotina</taxon>
        <taxon>Agaricomycetes</taxon>
        <taxon>Agaricomycetidae</taxon>
        <taxon>Agaricales</taxon>
        <taxon>Agaricineae</taxon>
        <taxon>Strophariaceae</taxon>
        <taxon>Agrocybe</taxon>
    </lineage>
</organism>
<name>A0A8H4QMU2_9AGAR</name>
<dbReference type="AlphaFoldDB" id="A0A8H4QMU2"/>
<dbReference type="EMBL" id="JAACJL010000045">
    <property type="protein sequence ID" value="KAF4613969.1"/>
    <property type="molecule type" value="Genomic_DNA"/>
</dbReference>
<reference evidence="2 3" key="1">
    <citation type="submission" date="2019-12" db="EMBL/GenBank/DDBJ databases">
        <authorList>
            <person name="Floudas D."/>
            <person name="Bentzer J."/>
            <person name="Ahren D."/>
            <person name="Johansson T."/>
            <person name="Persson P."/>
            <person name="Tunlid A."/>
        </authorList>
    </citation>
    <scope>NUCLEOTIDE SEQUENCE [LARGE SCALE GENOMIC DNA]</scope>
    <source>
        <strain evidence="2 3">CBS 102.39</strain>
    </source>
</reference>
<dbReference type="PANTHER" id="PTHR35204:SF1">
    <property type="entry name" value="ENTEROTOXIN"/>
    <property type="match status" value="1"/>
</dbReference>
<proteinExistence type="predicted"/>
<evidence type="ECO:0000313" key="3">
    <source>
        <dbReference type="Proteomes" id="UP000521872"/>
    </source>
</evidence>
<comment type="caution">
    <text evidence="2">The sequence shown here is derived from an EMBL/GenBank/DDBJ whole genome shotgun (WGS) entry which is preliminary data.</text>
</comment>
<dbReference type="Proteomes" id="UP000521872">
    <property type="component" value="Unassembled WGS sequence"/>
</dbReference>
<dbReference type="PANTHER" id="PTHR35204">
    <property type="entry name" value="YALI0A21131P"/>
    <property type="match status" value="1"/>
</dbReference>
<evidence type="ECO:0000313" key="2">
    <source>
        <dbReference type="EMBL" id="KAF4613969.1"/>
    </source>
</evidence>
<protein>
    <submittedName>
        <fullName evidence="2">Uncharacterized protein</fullName>
    </submittedName>
</protein>
<feature type="chain" id="PRO_5034816978" evidence="1">
    <location>
        <begin position="29"/>
        <end position="578"/>
    </location>
</feature>